<gene>
    <name evidence="8" type="ORF">NF867_03875</name>
</gene>
<dbReference type="PANTHER" id="PTHR46101:SF2">
    <property type="entry name" value="SERINE DECARBOXYLASE"/>
    <property type="match status" value="1"/>
</dbReference>
<evidence type="ECO:0000256" key="4">
    <source>
        <dbReference type="ARBA" id="ARBA00022898"/>
    </source>
</evidence>
<reference evidence="8" key="1">
    <citation type="submission" date="2022-06" db="EMBL/GenBank/DDBJ databases">
        <title>Solitalea sp. MAHUQ-68 isolated from rhizospheric soil.</title>
        <authorList>
            <person name="Huq M.A."/>
        </authorList>
    </citation>
    <scope>NUCLEOTIDE SEQUENCE</scope>
    <source>
        <strain evidence="8">MAHUQ-68</strain>
    </source>
</reference>
<dbReference type="Pfam" id="PF00282">
    <property type="entry name" value="Pyridoxal_deC"/>
    <property type="match status" value="1"/>
</dbReference>
<dbReference type="Gene3D" id="3.40.640.10">
    <property type="entry name" value="Type I PLP-dependent aspartate aminotransferase-like (Major domain)"/>
    <property type="match status" value="1"/>
</dbReference>
<dbReference type="InterPro" id="IPR051151">
    <property type="entry name" value="Group_II_Decarboxylase"/>
</dbReference>
<keyword evidence="5 7" id="KW-0456">Lyase</keyword>
<keyword evidence="4 6" id="KW-0663">Pyridoxal phosphate</keyword>
<dbReference type="InterPro" id="IPR002129">
    <property type="entry name" value="PyrdxlP-dep_de-COase"/>
</dbReference>
<dbReference type="GO" id="GO:0019752">
    <property type="term" value="P:carboxylic acid metabolic process"/>
    <property type="evidence" value="ECO:0007669"/>
    <property type="project" value="InterPro"/>
</dbReference>
<feature type="modified residue" description="N6-(pyridoxal phosphate)lysine" evidence="6">
    <location>
        <position position="264"/>
    </location>
</feature>
<dbReference type="SUPFAM" id="SSF53383">
    <property type="entry name" value="PLP-dependent transferases"/>
    <property type="match status" value="1"/>
</dbReference>
<evidence type="ECO:0000256" key="2">
    <source>
        <dbReference type="ARBA" id="ARBA00009533"/>
    </source>
</evidence>
<protein>
    <submittedName>
        <fullName evidence="8">Pyridoxal-dependent decarboxylase</fullName>
    </submittedName>
</protein>
<evidence type="ECO:0000256" key="7">
    <source>
        <dbReference type="RuleBase" id="RU000382"/>
    </source>
</evidence>
<evidence type="ECO:0000313" key="8">
    <source>
        <dbReference type="EMBL" id="MCO4291999.1"/>
    </source>
</evidence>
<evidence type="ECO:0000256" key="5">
    <source>
        <dbReference type="ARBA" id="ARBA00023239"/>
    </source>
</evidence>
<dbReference type="AlphaFoldDB" id="A0A9X2JC00"/>
<comment type="caution">
    <text evidence="8">The sequence shown here is derived from an EMBL/GenBank/DDBJ whole genome shotgun (WGS) entry which is preliminary data.</text>
</comment>
<comment type="similarity">
    <text evidence="2 7">Belongs to the group II decarboxylase family.</text>
</comment>
<keyword evidence="3" id="KW-0210">Decarboxylase</keyword>
<name>A0A9X2JC00_9SPHI</name>
<dbReference type="EMBL" id="JAMWYS010000016">
    <property type="protein sequence ID" value="MCO4291999.1"/>
    <property type="molecule type" value="Genomic_DNA"/>
</dbReference>
<dbReference type="GO" id="GO:0030170">
    <property type="term" value="F:pyridoxal phosphate binding"/>
    <property type="evidence" value="ECO:0007669"/>
    <property type="project" value="InterPro"/>
</dbReference>
<evidence type="ECO:0000256" key="3">
    <source>
        <dbReference type="ARBA" id="ARBA00022793"/>
    </source>
</evidence>
<dbReference type="PANTHER" id="PTHR46101">
    <property type="match status" value="1"/>
</dbReference>
<keyword evidence="9" id="KW-1185">Reference proteome</keyword>
<evidence type="ECO:0000256" key="6">
    <source>
        <dbReference type="PIRSR" id="PIRSR602129-50"/>
    </source>
</evidence>
<dbReference type="InterPro" id="IPR015422">
    <property type="entry name" value="PyrdxlP-dep_Trfase_small"/>
</dbReference>
<dbReference type="GO" id="GO:0016831">
    <property type="term" value="F:carboxy-lyase activity"/>
    <property type="evidence" value="ECO:0007669"/>
    <property type="project" value="UniProtKB-KW"/>
</dbReference>
<accession>A0A9X2JC00</accession>
<dbReference type="InterPro" id="IPR015424">
    <property type="entry name" value="PyrdxlP-dep_Trfase"/>
</dbReference>
<organism evidence="8 9">
    <name type="scientific">Solitalea agri</name>
    <dbReference type="NCBI Taxonomy" id="2953739"/>
    <lineage>
        <taxon>Bacteria</taxon>
        <taxon>Pseudomonadati</taxon>
        <taxon>Bacteroidota</taxon>
        <taxon>Sphingobacteriia</taxon>
        <taxon>Sphingobacteriales</taxon>
        <taxon>Sphingobacteriaceae</taxon>
        <taxon>Solitalea</taxon>
    </lineage>
</organism>
<evidence type="ECO:0000313" key="9">
    <source>
        <dbReference type="Proteomes" id="UP001155182"/>
    </source>
</evidence>
<dbReference type="Proteomes" id="UP001155182">
    <property type="component" value="Unassembled WGS sequence"/>
</dbReference>
<evidence type="ECO:0000256" key="1">
    <source>
        <dbReference type="ARBA" id="ARBA00001933"/>
    </source>
</evidence>
<dbReference type="InterPro" id="IPR015421">
    <property type="entry name" value="PyrdxlP-dep_Trfase_major"/>
</dbReference>
<proteinExistence type="inferred from homology"/>
<dbReference type="RefSeq" id="WP_252586232.1">
    <property type="nucleotide sequence ID" value="NZ_JAMWYS010000016.1"/>
</dbReference>
<sequence length="419" mass="47709">MYWKKLNHIEIKEVVFNALGKNSNYWNHPILGIPGTFLDSEQFYPDAPFLKDAPYMSVMVHNPNHIGCHTLVEESVLDIFAGTQQIEVELIKLCAEQIFKGEPNGADGYVAPGGTEANIQAMWVYRNYFMKKFGAKSDEIALVYSQDSHYSMPKGGNILSLRSIILNVDENDRSIIQTDLEEKITSARENGIKYFIVVMNLSTTMFGSVDDVDRVAGYFDAQGLEFKVHIDGAYGGFIYPFTNPDSRFTFKNKYITSFTADGHKMLQSPYGTGLFLIRKGYMEYVCTDEAQYIPGKDYTICGSRSGANAISIWMILMTHGSAGWQYKMESLSDRTSRICSKLDEMGVKYFRNPFINIITIKSGYVSKQLAEKYHLVADSYEFEAQWYKIVVMPHVKQGYIDSFLMELEAERNTLFEHVV</sequence>
<comment type="cofactor">
    <cofactor evidence="1 6 7">
        <name>pyridoxal 5'-phosphate</name>
        <dbReference type="ChEBI" id="CHEBI:597326"/>
    </cofactor>
</comment>
<dbReference type="Gene3D" id="3.90.1150.10">
    <property type="entry name" value="Aspartate Aminotransferase, domain 1"/>
    <property type="match status" value="1"/>
</dbReference>